<feature type="transmembrane region" description="Helical" evidence="6">
    <location>
        <begin position="7"/>
        <end position="39"/>
    </location>
</feature>
<evidence type="ECO:0000256" key="1">
    <source>
        <dbReference type="ARBA" id="ARBA00004141"/>
    </source>
</evidence>
<feature type="transmembrane region" description="Helical" evidence="6">
    <location>
        <begin position="298"/>
        <end position="317"/>
    </location>
</feature>
<gene>
    <name evidence="7" type="ORF">TrVE_jg10168</name>
</gene>
<name>A0A9W7BCF3_9STRA</name>
<dbReference type="InterPro" id="IPR051598">
    <property type="entry name" value="TSUP/Inactive_protease-like"/>
</dbReference>
<sequence length="347" mass="36883">MPQDLHFLGFACSIGLMSGFLIGLIGVGGVILVPLLINIPINGREVAPHDAIMACMFSYMFVSIGGMFGYSRHSSINWKECHQILFSATPAAFMAAACLNLFSESLLKLVLYGLMMCSSVFSLRTLMHAARDHKGHDAVPRSDEEDCERVSFDAHFRSNNSSPLDSPIPLASVGNEDIDILGISEPLSVEGGTHLNNNNLEGELNGDEVGEQRGSGGKARAESSLEDITKYKMWFLGITTGFISPLTGTSGPVVFLPLALTMNYPILNALGAAQCVQLPIAVASSISFSLVGKIDAALGIALAIGATPGVILGSVMAHKINKFHLQVLVTGVLLVASCVLLITFLFE</sequence>
<feature type="transmembrane region" description="Helical" evidence="6">
    <location>
        <begin position="234"/>
        <end position="260"/>
    </location>
</feature>
<evidence type="ECO:0000256" key="3">
    <source>
        <dbReference type="ARBA" id="ARBA00022989"/>
    </source>
</evidence>
<organism evidence="7 8">
    <name type="scientific">Triparma verrucosa</name>
    <dbReference type="NCBI Taxonomy" id="1606542"/>
    <lineage>
        <taxon>Eukaryota</taxon>
        <taxon>Sar</taxon>
        <taxon>Stramenopiles</taxon>
        <taxon>Ochrophyta</taxon>
        <taxon>Bolidophyceae</taxon>
        <taxon>Parmales</taxon>
        <taxon>Triparmaceae</taxon>
        <taxon>Triparma</taxon>
    </lineage>
</organism>
<reference evidence="8" key="1">
    <citation type="journal article" date="2023" name="Commun. Biol.">
        <title>Genome analysis of Parmales, the sister group of diatoms, reveals the evolutionary specialization of diatoms from phago-mixotrophs to photoautotrophs.</title>
        <authorList>
            <person name="Ban H."/>
            <person name="Sato S."/>
            <person name="Yoshikawa S."/>
            <person name="Yamada K."/>
            <person name="Nakamura Y."/>
            <person name="Ichinomiya M."/>
            <person name="Sato N."/>
            <person name="Blanc-Mathieu R."/>
            <person name="Endo H."/>
            <person name="Kuwata A."/>
            <person name="Ogata H."/>
        </authorList>
    </citation>
    <scope>NUCLEOTIDE SEQUENCE [LARGE SCALE GENOMIC DNA]</scope>
    <source>
        <strain evidence="8">NIES 3699</strain>
    </source>
</reference>
<feature type="transmembrane region" description="Helical" evidence="6">
    <location>
        <begin position="83"/>
        <end position="103"/>
    </location>
</feature>
<accession>A0A9W7BCF3</accession>
<feature type="transmembrane region" description="Helical" evidence="6">
    <location>
        <begin position="51"/>
        <end position="71"/>
    </location>
</feature>
<feature type="transmembrane region" description="Helical" evidence="6">
    <location>
        <begin position="323"/>
        <end position="346"/>
    </location>
</feature>
<keyword evidence="8" id="KW-1185">Reference proteome</keyword>
<evidence type="ECO:0000256" key="2">
    <source>
        <dbReference type="ARBA" id="ARBA00022692"/>
    </source>
</evidence>
<evidence type="ECO:0000313" key="8">
    <source>
        <dbReference type="Proteomes" id="UP001165160"/>
    </source>
</evidence>
<dbReference type="Proteomes" id="UP001165160">
    <property type="component" value="Unassembled WGS sequence"/>
</dbReference>
<evidence type="ECO:0008006" key="9">
    <source>
        <dbReference type="Google" id="ProtNLM"/>
    </source>
</evidence>
<feature type="region of interest" description="Disordered" evidence="5">
    <location>
        <begin position="199"/>
        <end position="221"/>
    </location>
</feature>
<evidence type="ECO:0000256" key="6">
    <source>
        <dbReference type="SAM" id="Phobius"/>
    </source>
</evidence>
<keyword evidence="3 6" id="KW-1133">Transmembrane helix</keyword>
<evidence type="ECO:0000313" key="7">
    <source>
        <dbReference type="EMBL" id="GMH86026.1"/>
    </source>
</evidence>
<dbReference type="GO" id="GO:0016020">
    <property type="term" value="C:membrane"/>
    <property type="evidence" value="ECO:0007669"/>
    <property type="project" value="UniProtKB-SubCell"/>
</dbReference>
<dbReference type="PANTHER" id="PTHR43701">
    <property type="entry name" value="MEMBRANE TRANSPORTER PROTEIN MJ0441-RELATED"/>
    <property type="match status" value="1"/>
</dbReference>
<proteinExistence type="predicted"/>
<protein>
    <recommendedName>
        <fullName evidence="9">Membrane transporter protein</fullName>
    </recommendedName>
</protein>
<keyword evidence="2 6" id="KW-0812">Transmembrane</keyword>
<dbReference type="InterPro" id="IPR002781">
    <property type="entry name" value="TM_pro_TauE-like"/>
</dbReference>
<comment type="subcellular location">
    <subcellularLocation>
        <location evidence="1">Membrane</location>
        <topology evidence="1">Multi-pass membrane protein</topology>
    </subcellularLocation>
</comment>
<dbReference type="AlphaFoldDB" id="A0A9W7BCF3"/>
<evidence type="ECO:0000256" key="5">
    <source>
        <dbReference type="SAM" id="MobiDB-lite"/>
    </source>
</evidence>
<dbReference type="Pfam" id="PF01925">
    <property type="entry name" value="TauE"/>
    <property type="match status" value="2"/>
</dbReference>
<comment type="caution">
    <text evidence="7">The sequence shown here is derived from an EMBL/GenBank/DDBJ whole genome shotgun (WGS) entry which is preliminary data.</text>
</comment>
<keyword evidence="4 6" id="KW-0472">Membrane</keyword>
<evidence type="ECO:0000256" key="4">
    <source>
        <dbReference type="ARBA" id="ARBA00023136"/>
    </source>
</evidence>
<dbReference type="EMBL" id="BRXX01000055">
    <property type="protein sequence ID" value="GMH86026.1"/>
    <property type="molecule type" value="Genomic_DNA"/>
</dbReference>
<dbReference type="PANTHER" id="PTHR43701:SF2">
    <property type="entry name" value="MEMBRANE TRANSPORTER PROTEIN YJNA-RELATED"/>
    <property type="match status" value="1"/>
</dbReference>